<evidence type="ECO:0000256" key="8">
    <source>
        <dbReference type="HAMAP-Rule" id="MF_01595"/>
    </source>
</evidence>
<dbReference type="SUPFAM" id="SSF54791">
    <property type="entry name" value="Eukaryotic type KH-domain (KH-domain type I)"/>
    <property type="match status" value="1"/>
</dbReference>
<dbReference type="GO" id="GO:0003723">
    <property type="term" value="F:RNA binding"/>
    <property type="evidence" value="ECO:0007669"/>
    <property type="project" value="UniProtKB-UniRule"/>
</dbReference>
<dbReference type="InterPro" id="IPR027408">
    <property type="entry name" value="PNPase/RNase_PH_dom_sf"/>
</dbReference>
<dbReference type="CDD" id="cd11363">
    <property type="entry name" value="RNase_PH_PNPase_1"/>
    <property type="match status" value="1"/>
</dbReference>
<reference evidence="12" key="1">
    <citation type="submission" date="2021-11" db="EMBL/GenBank/DDBJ databases">
        <title>Description of novel Chryseobacterium species.</title>
        <authorList>
            <person name="Saticioglu I.B."/>
            <person name="Ay H."/>
            <person name="Altun S."/>
            <person name="Duman M."/>
        </authorList>
    </citation>
    <scope>NUCLEOTIDE SEQUENCE</scope>
    <source>
        <strain evidence="12">C-39</strain>
    </source>
</reference>
<keyword evidence="2 8" id="KW-0963">Cytoplasm</keyword>
<comment type="subcellular location">
    <subcellularLocation>
        <location evidence="8">Cytoplasm</location>
    </subcellularLocation>
</comment>
<dbReference type="Pfam" id="PF03725">
    <property type="entry name" value="RNase_PH_C"/>
    <property type="match status" value="1"/>
</dbReference>
<dbReference type="InterPro" id="IPR036345">
    <property type="entry name" value="ExoRNase_PH_dom2_sf"/>
</dbReference>
<dbReference type="EMBL" id="JAJJML010000001">
    <property type="protein sequence ID" value="MCC9034108.1"/>
    <property type="molecule type" value="Genomic_DNA"/>
</dbReference>
<reference evidence="11" key="3">
    <citation type="submission" date="2024-05" db="EMBL/GenBank/DDBJ databases">
        <title>Description of novel Chryseobacterium sp. strain C-2.</title>
        <authorList>
            <person name="Saticioglu I.B."/>
        </authorList>
    </citation>
    <scope>NUCLEOTIDE SEQUENCE</scope>
    <source>
        <strain evidence="11">C-2</strain>
    </source>
</reference>
<keyword evidence="13" id="KW-1185">Reference proteome</keyword>
<dbReference type="Gene3D" id="3.30.230.70">
    <property type="entry name" value="GHMP Kinase, N-terminal domain"/>
    <property type="match status" value="2"/>
</dbReference>
<dbReference type="HAMAP" id="MF_01595">
    <property type="entry name" value="PNPase"/>
    <property type="match status" value="1"/>
</dbReference>
<dbReference type="EMBL" id="JACXXP010000012">
    <property type="protein sequence ID" value="MBD3905187.1"/>
    <property type="molecule type" value="Genomic_DNA"/>
</dbReference>
<evidence type="ECO:0000256" key="4">
    <source>
        <dbReference type="ARBA" id="ARBA00022695"/>
    </source>
</evidence>
<comment type="caution">
    <text evidence="12">The sequence shown here is derived from an EMBL/GenBank/DDBJ whole genome shotgun (WGS) entry which is preliminary data.</text>
</comment>
<reference evidence="13" key="2">
    <citation type="submission" date="2023-07" db="EMBL/GenBank/DDBJ databases">
        <title>Description of novel Chryseobacterium sp. strain C-2.</title>
        <authorList>
            <person name="Saticioglu I.B."/>
        </authorList>
    </citation>
    <scope>NUCLEOTIDE SEQUENCE [LARGE SCALE GENOMIC DNA]</scope>
    <source>
        <strain evidence="13">C-2</strain>
    </source>
</reference>
<dbReference type="Pfam" id="PF00013">
    <property type="entry name" value="KH_1"/>
    <property type="match status" value="1"/>
</dbReference>
<dbReference type="Pfam" id="PF03726">
    <property type="entry name" value="PNPase"/>
    <property type="match status" value="1"/>
</dbReference>
<dbReference type="Pfam" id="PF00575">
    <property type="entry name" value="S1"/>
    <property type="match status" value="1"/>
</dbReference>
<dbReference type="Pfam" id="PF01138">
    <property type="entry name" value="RNase_PH"/>
    <property type="match status" value="2"/>
</dbReference>
<dbReference type="FunFam" id="3.30.1370.10:FF:000001">
    <property type="entry name" value="Polyribonucleotide nucleotidyltransferase"/>
    <property type="match status" value="1"/>
</dbReference>
<evidence type="ECO:0000256" key="6">
    <source>
        <dbReference type="ARBA" id="ARBA00022842"/>
    </source>
</evidence>
<dbReference type="FunFam" id="3.30.230.70:FF:000001">
    <property type="entry name" value="Polyribonucleotide nucleotidyltransferase"/>
    <property type="match status" value="1"/>
</dbReference>
<keyword evidence="6 8" id="KW-0460">Magnesium</keyword>
<dbReference type="SUPFAM" id="SSF55666">
    <property type="entry name" value="Ribonuclease PH domain 2-like"/>
    <property type="match status" value="2"/>
</dbReference>
<dbReference type="PIRSF" id="PIRSF005499">
    <property type="entry name" value="PNPase"/>
    <property type="match status" value="1"/>
</dbReference>
<evidence type="ECO:0000256" key="2">
    <source>
        <dbReference type="ARBA" id="ARBA00022490"/>
    </source>
</evidence>
<dbReference type="AlphaFoldDB" id="A0A9Q3URB9"/>
<keyword evidence="5 8" id="KW-0479">Metal-binding</keyword>
<evidence type="ECO:0000313" key="13">
    <source>
        <dbReference type="Proteomes" id="UP000603715"/>
    </source>
</evidence>
<dbReference type="PROSITE" id="PS50084">
    <property type="entry name" value="KH_TYPE_1"/>
    <property type="match status" value="1"/>
</dbReference>
<feature type="domain" description="S1 motif" evidence="10">
    <location>
        <begin position="633"/>
        <end position="699"/>
    </location>
</feature>
<dbReference type="SMART" id="SM00316">
    <property type="entry name" value="S1"/>
    <property type="match status" value="1"/>
</dbReference>
<dbReference type="RefSeq" id="WP_191179691.1">
    <property type="nucleotide sequence ID" value="NZ_JACXXP010000012.1"/>
</dbReference>
<keyword evidence="4 8" id="KW-0548">Nucleotidyltransferase</keyword>
<dbReference type="Gene3D" id="2.40.50.140">
    <property type="entry name" value="Nucleic acid-binding proteins"/>
    <property type="match status" value="1"/>
</dbReference>
<dbReference type="PROSITE" id="PS50126">
    <property type="entry name" value="S1"/>
    <property type="match status" value="1"/>
</dbReference>
<evidence type="ECO:0000259" key="10">
    <source>
        <dbReference type="PROSITE" id="PS50126"/>
    </source>
</evidence>
<dbReference type="SUPFAM" id="SSF46915">
    <property type="entry name" value="Polynucleotide phosphorylase/guanosine pentaphosphate synthase (PNPase/GPSI), domain 3"/>
    <property type="match status" value="1"/>
</dbReference>
<comment type="similarity">
    <text evidence="1 8">Belongs to the polyribonucleotide nucleotidyltransferase family.</text>
</comment>
<dbReference type="Gene3D" id="3.30.1370.10">
    <property type="entry name" value="K Homology domain, type 1"/>
    <property type="match status" value="1"/>
</dbReference>
<dbReference type="InterPro" id="IPR020568">
    <property type="entry name" value="Ribosomal_Su5_D2-typ_SF"/>
</dbReference>
<gene>
    <name evidence="8" type="primary">pnp</name>
    <name evidence="11" type="ORF">IEW27_11370</name>
    <name evidence="12" type="ORF">LNP80_07530</name>
</gene>
<name>A0A9Q3URB9_9FLAO</name>
<dbReference type="GO" id="GO:0000175">
    <property type="term" value="F:3'-5'-RNA exonuclease activity"/>
    <property type="evidence" value="ECO:0007669"/>
    <property type="project" value="TreeGrafter"/>
</dbReference>
<dbReference type="SUPFAM" id="SSF50249">
    <property type="entry name" value="Nucleic acid-binding proteins"/>
    <property type="match status" value="1"/>
</dbReference>
<dbReference type="InterPro" id="IPR004088">
    <property type="entry name" value="KH_dom_type_1"/>
</dbReference>
<dbReference type="Proteomes" id="UP000603715">
    <property type="component" value="Unassembled WGS sequence"/>
</dbReference>
<dbReference type="Proteomes" id="UP001107960">
    <property type="component" value="Unassembled WGS sequence"/>
</dbReference>
<dbReference type="PANTHER" id="PTHR11252">
    <property type="entry name" value="POLYRIBONUCLEOTIDE NUCLEOTIDYLTRANSFERASE"/>
    <property type="match status" value="1"/>
</dbReference>
<dbReference type="InterPro" id="IPR004087">
    <property type="entry name" value="KH_dom"/>
</dbReference>
<comment type="function">
    <text evidence="8">Involved in mRNA degradation. Catalyzes the phosphorolysis of single-stranded polyribonucleotides processively in the 3'- to 5'-direction.</text>
</comment>
<dbReference type="InterPro" id="IPR001247">
    <property type="entry name" value="ExoRNase_PH_dom1"/>
</dbReference>
<dbReference type="GO" id="GO:0006396">
    <property type="term" value="P:RNA processing"/>
    <property type="evidence" value="ECO:0007669"/>
    <property type="project" value="InterPro"/>
</dbReference>
<dbReference type="GO" id="GO:0005829">
    <property type="term" value="C:cytosol"/>
    <property type="evidence" value="ECO:0007669"/>
    <property type="project" value="TreeGrafter"/>
</dbReference>
<dbReference type="FunFam" id="3.30.230.70:FF:000002">
    <property type="entry name" value="Polyribonucleotide nucleotidyltransferase"/>
    <property type="match status" value="1"/>
</dbReference>
<evidence type="ECO:0000313" key="14">
    <source>
        <dbReference type="Proteomes" id="UP001107960"/>
    </source>
</evidence>
<keyword evidence="3 8" id="KW-0808">Transferase</keyword>
<dbReference type="SMART" id="SM00322">
    <property type="entry name" value="KH"/>
    <property type="match status" value="1"/>
</dbReference>
<accession>A0A9Q3URB9</accession>
<dbReference type="InterPro" id="IPR036456">
    <property type="entry name" value="PNPase_PH_RNA-bd_sf"/>
</dbReference>
<comment type="cofactor">
    <cofactor evidence="8">
        <name>Mg(2+)</name>
        <dbReference type="ChEBI" id="CHEBI:18420"/>
    </cofactor>
</comment>
<feature type="binding site" evidence="8">
    <location>
        <position position="494"/>
    </location>
    <ligand>
        <name>Mg(2+)</name>
        <dbReference type="ChEBI" id="CHEBI:18420"/>
    </ligand>
</feature>
<dbReference type="CDD" id="cd02393">
    <property type="entry name" value="KH-I_PNPase"/>
    <property type="match status" value="1"/>
</dbReference>
<protein>
    <recommendedName>
        <fullName evidence="8">Polyribonucleotide nucleotidyltransferase</fullName>
        <ecNumber evidence="8">2.7.7.8</ecNumber>
    </recommendedName>
    <alternativeName>
        <fullName evidence="8">Polynucleotide phosphorylase</fullName>
        <shortName evidence="8">PNPase</shortName>
    </alternativeName>
</protein>
<evidence type="ECO:0000256" key="7">
    <source>
        <dbReference type="ARBA" id="ARBA00022884"/>
    </source>
</evidence>
<feature type="region of interest" description="Disordered" evidence="9">
    <location>
        <begin position="697"/>
        <end position="753"/>
    </location>
</feature>
<keyword evidence="7 8" id="KW-0694">RNA-binding</keyword>
<dbReference type="InterPro" id="IPR012340">
    <property type="entry name" value="NA-bd_OB-fold"/>
</dbReference>
<dbReference type="InterPro" id="IPR015848">
    <property type="entry name" value="PNPase_PH_RNA-bd_bac/org-type"/>
</dbReference>
<evidence type="ECO:0000313" key="11">
    <source>
        <dbReference type="EMBL" id="MBD3905187.1"/>
    </source>
</evidence>
<evidence type="ECO:0000313" key="12">
    <source>
        <dbReference type="EMBL" id="MCC9034108.1"/>
    </source>
</evidence>
<feature type="binding site" evidence="8">
    <location>
        <position position="500"/>
    </location>
    <ligand>
        <name>Mg(2+)</name>
        <dbReference type="ChEBI" id="CHEBI:18420"/>
    </ligand>
</feature>
<dbReference type="NCBIfam" id="NF008805">
    <property type="entry name" value="PRK11824.1"/>
    <property type="match status" value="1"/>
</dbReference>
<dbReference type="PANTHER" id="PTHR11252:SF0">
    <property type="entry name" value="POLYRIBONUCLEOTIDE NUCLEOTIDYLTRANSFERASE 1, MITOCHONDRIAL"/>
    <property type="match status" value="1"/>
</dbReference>
<sequence>MSIPQAITEKITLADGREITLETGKLAKQADGSVVVKMGGTMLLATVVASKEAKDGVDFLPLTVDYREKFYAGGKIPGNFFRREARPSDQEILTMRLVDRVLRPLFPEDFHAEVQVMISLISYDGQSIPDDLAGLAASAAIAITDIPFNGPMSEVRVVRINGELSINPKFEDLKLADLDIMVGATKDSIVMVEGEMKEISEAEMLEAINFAHVEIKKQVEAQERLAEKVGKSLPKREYSHENHDEAIREKVWKETYDKVYEVAKTPSGKEERGEKFKAVLAEFLAQYVEDAAELERVTPFAKVYFHDVEKEAMRQMIINDKIRLDGRDPETIRPIWSEIDYLPGAHGSAIFTRGETQSLTAVTLGSVKDANMVDSVMVNYDERFFLHYNFPPFSTGEARPLRGTSRREVGHGNLAQRALANMIPEENPYTIRIVSDILESNGSSSMATVCAGTLALMDAGIQITKPVSGIAMGLVTDVKTGKFTVLSDILGDEDHLGDMDFKVTGTADGITACQMDIKIQGLSMDIMEKALLQARNGRLHILDKLNETISAPREDVKPHAPKMVMMEISKDFIGAVIGPGGKIIQQMQKDTDTVIAIEEVGEIGRIEISGVSRDKINEAIARINEITFVPTIGEIYQGRVVKVMDFGAFVAIAKGTEGLLHISEIEWARLDKVPYNEGDQVEVKFMGYDDRKKMKLSRKVLLPRPERPAQKPREEGQGRPEGQNRPERPARPEGNRRPEGDRPAGDQNPSSEA</sequence>
<evidence type="ECO:0000256" key="1">
    <source>
        <dbReference type="ARBA" id="ARBA00007404"/>
    </source>
</evidence>
<dbReference type="InterPro" id="IPR003029">
    <property type="entry name" value="S1_domain"/>
</dbReference>
<dbReference type="GO" id="GO:0004654">
    <property type="term" value="F:polyribonucleotide nucleotidyltransferase activity"/>
    <property type="evidence" value="ECO:0007669"/>
    <property type="project" value="UniProtKB-UniRule"/>
</dbReference>
<feature type="compositionally biased region" description="Basic and acidic residues" evidence="9">
    <location>
        <begin position="704"/>
        <end position="744"/>
    </location>
</feature>
<evidence type="ECO:0000256" key="3">
    <source>
        <dbReference type="ARBA" id="ARBA00022679"/>
    </source>
</evidence>
<dbReference type="EC" id="2.7.7.8" evidence="8"/>
<dbReference type="GO" id="GO:0006402">
    <property type="term" value="P:mRNA catabolic process"/>
    <property type="evidence" value="ECO:0007669"/>
    <property type="project" value="UniProtKB-UniRule"/>
</dbReference>
<proteinExistence type="inferred from homology"/>
<dbReference type="InterPro" id="IPR012162">
    <property type="entry name" value="PNPase"/>
</dbReference>
<dbReference type="GO" id="GO:0000287">
    <property type="term" value="F:magnesium ion binding"/>
    <property type="evidence" value="ECO:0007669"/>
    <property type="project" value="UniProtKB-UniRule"/>
</dbReference>
<dbReference type="SUPFAM" id="SSF54211">
    <property type="entry name" value="Ribosomal protein S5 domain 2-like"/>
    <property type="match status" value="2"/>
</dbReference>
<dbReference type="NCBIfam" id="TIGR03591">
    <property type="entry name" value="polynuc_phos"/>
    <property type="match status" value="1"/>
</dbReference>
<organism evidence="12 14">
    <name type="scientific">Chryseobacterium muglaense</name>
    <dbReference type="NCBI Taxonomy" id="2893752"/>
    <lineage>
        <taxon>Bacteria</taxon>
        <taxon>Pseudomonadati</taxon>
        <taxon>Bacteroidota</taxon>
        <taxon>Flavobacteriia</taxon>
        <taxon>Flavobacteriales</taxon>
        <taxon>Weeksellaceae</taxon>
        <taxon>Chryseobacterium group</taxon>
        <taxon>Chryseobacterium</taxon>
    </lineage>
</organism>
<comment type="catalytic activity">
    <reaction evidence="8">
        <text>RNA(n+1) + phosphate = RNA(n) + a ribonucleoside 5'-diphosphate</text>
        <dbReference type="Rhea" id="RHEA:22096"/>
        <dbReference type="Rhea" id="RHEA-COMP:14527"/>
        <dbReference type="Rhea" id="RHEA-COMP:17342"/>
        <dbReference type="ChEBI" id="CHEBI:43474"/>
        <dbReference type="ChEBI" id="CHEBI:57930"/>
        <dbReference type="ChEBI" id="CHEBI:140395"/>
        <dbReference type="EC" id="2.7.7.8"/>
    </reaction>
</comment>
<evidence type="ECO:0000256" key="9">
    <source>
        <dbReference type="SAM" id="MobiDB-lite"/>
    </source>
</evidence>
<dbReference type="InterPro" id="IPR036612">
    <property type="entry name" value="KH_dom_type_1_sf"/>
</dbReference>
<evidence type="ECO:0000256" key="5">
    <source>
        <dbReference type="ARBA" id="ARBA00022723"/>
    </source>
</evidence>
<dbReference type="InterPro" id="IPR015847">
    <property type="entry name" value="ExoRNase_PH_dom2"/>
</dbReference>
<dbReference type="CDD" id="cd11364">
    <property type="entry name" value="RNase_PH_PNPase_2"/>
    <property type="match status" value="1"/>
</dbReference>